<protein>
    <submittedName>
        <fullName evidence="1">Phage tail protein</fullName>
    </submittedName>
</protein>
<dbReference type="EMBL" id="RVGV01000186">
    <property type="protein sequence ID" value="MLU15515.1"/>
    <property type="molecule type" value="Genomic_DNA"/>
</dbReference>
<dbReference type="AlphaFoldDB" id="A0A3R0XLR7"/>
<feature type="non-terminal residue" evidence="1">
    <location>
        <position position="1"/>
    </location>
</feature>
<accession>A0A3R0XLR7</accession>
<sequence length="117" mass="12300">ADALPSGGTAVAANRLATPRNINGVPFDGTLDINITSGMTQSTADGRYVQNVQLGAQSYHSPGGNEMSWNYSAPSGCMLSGINVQETGSRSADNIGGVYYRPVQIYINNAWRTVSSV</sequence>
<organism evidence="1">
    <name type="scientific">Shigella dysenteriae</name>
    <dbReference type="NCBI Taxonomy" id="622"/>
    <lineage>
        <taxon>Bacteria</taxon>
        <taxon>Pseudomonadati</taxon>
        <taxon>Pseudomonadota</taxon>
        <taxon>Gammaproteobacteria</taxon>
        <taxon>Enterobacterales</taxon>
        <taxon>Enterobacteriaceae</taxon>
        <taxon>Shigella</taxon>
    </lineage>
</organism>
<reference evidence="1" key="1">
    <citation type="submission" date="2018-07" db="EMBL/GenBank/DDBJ databases">
        <authorList>
            <person name="Ashton P.M."/>
            <person name="Dallman T."/>
            <person name="Nair S."/>
            <person name="De Pinna E."/>
            <person name="Peters T."/>
            <person name="Grant K."/>
        </authorList>
    </citation>
    <scope>NUCLEOTIDE SEQUENCE [LARGE SCALE GENOMIC DNA]</scope>
    <source>
        <strain evidence="1">561031</strain>
    </source>
</reference>
<name>A0A3R0XLR7_SHIDY</name>
<gene>
    <name evidence="1" type="ORF">DRW31_25895</name>
</gene>
<comment type="caution">
    <text evidence="1">The sequence shown here is derived from an EMBL/GenBank/DDBJ whole genome shotgun (WGS) entry which is preliminary data.</text>
</comment>
<evidence type="ECO:0000313" key="1">
    <source>
        <dbReference type="EMBL" id="MLU15515.1"/>
    </source>
</evidence>
<proteinExistence type="predicted"/>
<dbReference type="Proteomes" id="UP000839527">
    <property type="component" value="Unassembled WGS sequence"/>
</dbReference>